<dbReference type="EMBL" id="KB097701">
    <property type="protein sequence ID" value="ESN91251.1"/>
    <property type="molecule type" value="Genomic_DNA"/>
</dbReference>
<protein>
    <submittedName>
        <fullName evidence="1 2">Uncharacterized protein</fullName>
    </submittedName>
</protein>
<reference evidence="2" key="3">
    <citation type="submission" date="2015-06" db="UniProtKB">
        <authorList>
            <consortium name="EnsemblMetazoa"/>
        </authorList>
    </citation>
    <scope>IDENTIFICATION</scope>
</reference>
<dbReference type="EMBL" id="AMQM01007979">
    <property type="status" value="NOT_ANNOTATED_CDS"/>
    <property type="molecule type" value="Genomic_DNA"/>
</dbReference>
<evidence type="ECO:0000313" key="2">
    <source>
        <dbReference type="EnsemblMetazoa" id="HelroP182108"/>
    </source>
</evidence>
<dbReference type="HOGENOM" id="CLU_2087431_0_0_1"/>
<accession>T1FHR7</accession>
<dbReference type="InParanoid" id="T1FHR7"/>
<dbReference type="KEGG" id="hro:HELRODRAFT_182108"/>
<organism evidence="2 3">
    <name type="scientific">Helobdella robusta</name>
    <name type="common">Californian leech</name>
    <dbReference type="NCBI Taxonomy" id="6412"/>
    <lineage>
        <taxon>Eukaryota</taxon>
        <taxon>Metazoa</taxon>
        <taxon>Spiralia</taxon>
        <taxon>Lophotrochozoa</taxon>
        <taxon>Annelida</taxon>
        <taxon>Clitellata</taxon>
        <taxon>Hirudinea</taxon>
        <taxon>Rhynchobdellida</taxon>
        <taxon>Glossiphoniidae</taxon>
        <taxon>Helobdella</taxon>
    </lineage>
</organism>
<sequence length="117" mass="13468">METVATELSDSGIEVDNMAFKEAQMNVANKCNNSSYINPLNLQDIQKGHQNMYFLKEIRVIIKPKKKCKFNENMRLNLKMFKAIENEEAECTVRNLKINLSYKGTTALENHINCDAH</sequence>
<evidence type="ECO:0000313" key="1">
    <source>
        <dbReference type="EMBL" id="ESN91251.1"/>
    </source>
</evidence>
<dbReference type="RefSeq" id="XP_009030657.1">
    <property type="nucleotide sequence ID" value="XM_009032409.1"/>
</dbReference>
<name>T1FHR7_HELRO</name>
<reference evidence="3" key="1">
    <citation type="submission" date="2012-12" db="EMBL/GenBank/DDBJ databases">
        <authorList>
            <person name="Hellsten U."/>
            <person name="Grimwood J."/>
            <person name="Chapman J.A."/>
            <person name="Shapiro H."/>
            <person name="Aerts A."/>
            <person name="Otillar R.P."/>
            <person name="Terry A.Y."/>
            <person name="Boore J.L."/>
            <person name="Simakov O."/>
            <person name="Marletaz F."/>
            <person name="Cho S.-J."/>
            <person name="Edsinger-Gonzales E."/>
            <person name="Havlak P."/>
            <person name="Kuo D.-H."/>
            <person name="Larsson T."/>
            <person name="Lv J."/>
            <person name="Arendt D."/>
            <person name="Savage R."/>
            <person name="Osoegawa K."/>
            <person name="de Jong P."/>
            <person name="Lindberg D.R."/>
            <person name="Seaver E.C."/>
            <person name="Weisblat D.A."/>
            <person name="Putnam N.H."/>
            <person name="Grigoriev I.V."/>
            <person name="Rokhsar D.S."/>
        </authorList>
    </citation>
    <scope>NUCLEOTIDE SEQUENCE</scope>
</reference>
<evidence type="ECO:0000313" key="3">
    <source>
        <dbReference type="Proteomes" id="UP000015101"/>
    </source>
</evidence>
<dbReference type="CTD" id="20208366"/>
<proteinExistence type="predicted"/>
<reference evidence="1 3" key="2">
    <citation type="journal article" date="2013" name="Nature">
        <title>Insights into bilaterian evolution from three spiralian genomes.</title>
        <authorList>
            <person name="Simakov O."/>
            <person name="Marletaz F."/>
            <person name="Cho S.J."/>
            <person name="Edsinger-Gonzales E."/>
            <person name="Havlak P."/>
            <person name="Hellsten U."/>
            <person name="Kuo D.H."/>
            <person name="Larsson T."/>
            <person name="Lv J."/>
            <person name="Arendt D."/>
            <person name="Savage R."/>
            <person name="Osoegawa K."/>
            <person name="de Jong P."/>
            <person name="Grimwood J."/>
            <person name="Chapman J.A."/>
            <person name="Shapiro H."/>
            <person name="Aerts A."/>
            <person name="Otillar R.P."/>
            <person name="Terry A.Y."/>
            <person name="Boore J.L."/>
            <person name="Grigoriev I.V."/>
            <person name="Lindberg D.R."/>
            <person name="Seaver E.C."/>
            <person name="Weisblat D.A."/>
            <person name="Putnam N.H."/>
            <person name="Rokhsar D.S."/>
        </authorList>
    </citation>
    <scope>NUCLEOTIDE SEQUENCE</scope>
</reference>
<dbReference type="AlphaFoldDB" id="T1FHR7"/>
<dbReference type="GeneID" id="20208366"/>
<keyword evidence="3" id="KW-1185">Reference proteome</keyword>
<dbReference type="Proteomes" id="UP000015101">
    <property type="component" value="Unassembled WGS sequence"/>
</dbReference>
<gene>
    <name evidence="2" type="primary">20208366</name>
    <name evidence="1" type="ORF">HELRODRAFT_182108</name>
</gene>
<dbReference type="EnsemblMetazoa" id="HelroT182108">
    <property type="protein sequence ID" value="HelroP182108"/>
    <property type="gene ID" value="HelroG182108"/>
</dbReference>